<dbReference type="Gene3D" id="3.40.630.30">
    <property type="match status" value="1"/>
</dbReference>
<reference evidence="4" key="2">
    <citation type="submission" date="2023-12" db="EMBL/GenBank/DDBJ databases">
        <authorList>
            <person name="Sun Q."/>
            <person name="Inoue M."/>
        </authorList>
    </citation>
    <scope>NUCLEOTIDE SEQUENCE</scope>
    <source>
        <strain evidence="4">JCM 17590</strain>
    </source>
</reference>
<dbReference type="InterPro" id="IPR016181">
    <property type="entry name" value="Acyl_CoA_acyltransferase"/>
</dbReference>
<dbReference type="InterPro" id="IPR000182">
    <property type="entry name" value="GNAT_dom"/>
</dbReference>
<keyword evidence="5" id="KW-1185">Reference proteome</keyword>
<evidence type="ECO:0000313" key="4">
    <source>
        <dbReference type="EMBL" id="GAA4156397.1"/>
    </source>
</evidence>
<dbReference type="PANTHER" id="PTHR43877">
    <property type="entry name" value="AMINOALKYLPHOSPHONATE N-ACETYLTRANSFERASE-RELATED-RELATED"/>
    <property type="match status" value="1"/>
</dbReference>
<dbReference type="EMBL" id="BAABBV010000001">
    <property type="protein sequence ID" value="GAA4156397.1"/>
    <property type="molecule type" value="Genomic_DNA"/>
</dbReference>
<protein>
    <recommendedName>
        <fullName evidence="3">N-acetyltransferase domain-containing protein</fullName>
    </recommendedName>
</protein>
<evidence type="ECO:0000256" key="2">
    <source>
        <dbReference type="ARBA" id="ARBA00023315"/>
    </source>
</evidence>
<feature type="domain" description="N-acetyltransferase" evidence="3">
    <location>
        <begin position="1"/>
        <end position="148"/>
    </location>
</feature>
<dbReference type="Proteomes" id="UP001415169">
    <property type="component" value="Unassembled WGS sequence"/>
</dbReference>
<evidence type="ECO:0000259" key="3">
    <source>
        <dbReference type="PROSITE" id="PS51186"/>
    </source>
</evidence>
<evidence type="ECO:0000256" key="1">
    <source>
        <dbReference type="ARBA" id="ARBA00022679"/>
    </source>
</evidence>
<dbReference type="Pfam" id="PF00583">
    <property type="entry name" value="Acetyltransf_1"/>
    <property type="match status" value="1"/>
</dbReference>
<dbReference type="PROSITE" id="PS51186">
    <property type="entry name" value="GNAT"/>
    <property type="match status" value="1"/>
</dbReference>
<accession>A0ABP7ZFR5</accession>
<proteinExistence type="predicted"/>
<keyword evidence="2" id="KW-0012">Acyltransferase</keyword>
<organism evidence="4 5">
    <name type="scientific">Gryllotalpicola daejeonensis</name>
    <dbReference type="NCBI Taxonomy" id="993087"/>
    <lineage>
        <taxon>Bacteria</taxon>
        <taxon>Bacillati</taxon>
        <taxon>Actinomycetota</taxon>
        <taxon>Actinomycetes</taxon>
        <taxon>Micrococcales</taxon>
        <taxon>Microbacteriaceae</taxon>
        <taxon>Gryllotalpicola</taxon>
    </lineage>
</organism>
<comment type="caution">
    <text evidence="4">The sequence shown here is derived from an EMBL/GenBank/DDBJ whole genome shotgun (WGS) entry which is preliminary data.</text>
</comment>
<gene>
    <name evidence="4" type="ORF">GCM10022286_06640</name>
</gene>
<sequence>MRRRRAADCPVIVSWVPDAHALYLFAGPQPTWPFTVEQLRAYEQRDGHGAWVVVDDGGRVIGQFELTITGTSAWLSRVIIDPAQRRRGLARVLVGRAIEGARSRGATEIGLKVIAGNDAAIRSYVAAGFHDTGDAERLDVVAMRLQLR</sequence>
<dbReference type="CDD" id="cd04301">
    <property type="entry name" value="NAT_SF"/>
    <property type="match status" value="1"/>
</dbReference>
<name>A0ABP7ZFR5_9MICO</name>
<dbReference type="SUPFAM" id="SSF55729">
    <property type="entry name" value="Acyl-CoA N-acyltransferases (Nat)"/>
    <property type="match status" value="1"/>
</dbReference>
<evidence type="ECO:0000313" key="5">
    <source>
        <dbReference type="Proteomes" id="UP001415169"/>
    </source>
</evidence>
<keyword evidence="1" id="KW-0808">Transferase</keyword>
<reference evidence="4" key="1">
    <citation type="journal article" date="2014" name="Int. J. Syst. Evol. Microbiol.">
        <title>Complete genome of a new Firmicutes species belonging to the dominant human colonic microbiota ('Ruminococcus bicirculans') reveals two chromosomes and a selective capacity to utilize plant glucans.</title>
        <authorList>
            <consortium name="NISC Comparative Sequencing Program"/>
            <person name="Wegmann U."/>
            <person name="Louis P."/>
            <person name="Goesmann A."/>
            <person name="Henrissat B."/>
            <person name="Duncan S.H."/>
            <person name="Flint H.J."/>
        </authorList>
    </citation>
    <scope>NUCLEOTIDE SEQUENCE</scope>
    <source>
        <strain evidence="4">JCM 17590</strain>
    </source>
</reference>
<dbReference type="InterPro" id="IPR050832">
    <property type="entry name" value="Bact_Acetyltransf"/>
</dbReference>